<dbReference type="GO" id="GO:0009279">
    <property type="term" value="C:cell outer membrane"/>
    <property type="evidence" value="ECO:0007669"/>
    <property type="project" value="UniProtKB-SubCell"/>
</dbReference>
<evidence type="ECO:0000259" key="7">
    <source>
        <dbReference type="Pfam" id="PF07980"/>
    </source>
</evidence>
<evidence type="ECO:0000256" key="5">
    <source>
        <dbReference type="ARBA" id="ARBA00023237"/>
    </source>
</evidence>
<dbReference type="InterPro" id="IPR012944">
    <property type="entry name" value="SusD_RagB_dom"/>
</dbReference>
<dbReference type="Gene3D" id="1.25.40.390">
    <property type="match status" value="1"/>
</dbReference>
<evidence type="ECO:0000256" key="6">
    <source>
        <dbReference type="SAM" id="SignalP"/>
    </source>
</evidence>
<evidence type="ECO:0000256" key="1">
    <source>
        <dbReference type="ARBA" id="ARBA00004442"/>
    </source>
</evidence>
<evidence type="ECO:0000313" key="9">
    <source>
        <dbReference type="EMBL" id="RAJ10688.1"/>
    </source>
</evidence>
<comment type="similarity">
    <text evidence="2">Belongs to the SusD family.</text>
</comment>
<dbReference type="Proteomes" id="UP000249547">
    <property type="component" value="Unassembled WGS sequence"/>
</dbReference>
<dbReference type="InterPro" id="IPR033985">
    <property type="entry name" value="SusD-like_N"/>
</dbReference>
<name>A0A327R3Q8_9BACT</name>
<dbReference type="EMBL" id="QLLL01000001">
    <property type="protein sequence ID" value="RAJ10688.1"/>
    <property type="molecule type" value="Genomic_DNA"/>
</dbReference>
<evidence type="ECO:0000259" key="8">
    <source>
        <dbReference type="Pfam" id="PF14322"/>
    </source>
</evidence>
<evidence type="ECO:0000256" key="4">
    <source>
        <dbReference type="ARBA" id="ARBA00023136"/>
    </source>
</evidence>
<keyword evidence="4" id="KW-0472">Membrane</keyword>
<feature type="signal peptide" evidence="6">
    <location>
        <begin position="1"/>
        <end position="18"/>
    </location>
</feature>
<dbReference type="Pfam" id="PF14322">
    <property type="entry name" value="SusD-like_3"/>
    <property type="match status" value="1"/>
</dbReference>
<dbReference type="SUPFAM" id="SSF48452">
    <property type="entry name" value="TPR-like"/>
    <property type="match status" value="1"/>
</dbReference>
<comment type="subcellular location">
    <subcellularLocation>
        <location evidence="1">Cell outer membrane</location>
    </subcellularLocation>
</comment>
<dbReference type="InterPro" id="IPR011990">
    <property type="entry name" value="TPR-like_helical_dom_sf"/>
</dbReference>
<organism evidence="9 10">
    <name type="scientific">Chitinophaga skermanii</name>
    <dbReference type="NCBI Taxonomy" id="331697"/>
    <lineage>
        <taxon>Bacteria</taxon>
        <taxon>Pseudomonadati</taxon>
        <taxon>Bacteroidota</taxon>
        <taxon>Chitinophagia</taxon>
        <taxon>Chitinophagales</taxon>
        <taxon>Chitinophagaceae</taxon>
        <taxon>Chitinophaga</taxon>
    </lineage>
</organism>
<dbReference type="AlphaFoldDB" id="A0A327R3Q8"/>
<gene>
    <name evidence="9" type="ORF">LX64_00294</name>
</gene>
<keyword evidence="5" id="KW-0998">Cell outer membrane</keyword>
<dbReference type="OrthoDB" id="608091at2"/>
<feature type="domain" description="SusD-like N-terminal" evidence="8">
    <location>
        <begin position="24"/>
        <end position="223"/>
    </location>
</feature>
<protein>
    <submittedName>
        <fullName evidence="9">Putative outer membrane starch-binding protein</fullName>
    </submittedName>
</protein>
<feature type="chain" id="PRO_5016460399" evidence="6">
    <location>
        <begin position="19"/>
        <end position="601"/>
    </location>
</feature>
<keyword evidence="10" id="KW-1185">Reference proteome</keyword>
<evidence type="ECO:0000256" key="3">
    <source>
        <dbReference type="ARBA" id="ARBA00022729"/>
    </source>
</evidence>
<comment type="caution">
    <text evidence="9">The sequence shown here is derived from an EMBL/GenBank/DDBJ whole genome shotgun (WGS) entry which is preliminary data.</text>
</comment>
<dbReference type="RefSeq" id="WP_111595821.1">
    <property type="nucleotide sequence ID" value="NZ_QLLL01000001.1"/>
</dbReference>
<reference evidence="9 10" key="1">
    <citation type="submission" date="2018-06" db="EMBL/GenBank/DDBJ databases">
        <title>Genomic Encyclopedia of Archaeal and Bacterial Type Strains, Phase II (KMG-II): from individual species to whole genera.</title>
        <authorList>
            <person name="Goeker M."/>
        </authorList>
    </citation>
    <scope>NUCLEOTIDE SEQUENCE [LARGE SCALE GENOMIC DNA]</scope>
    <source>
        <strain evidence="9 10">DSM 23857</strain>
    </source>
</reference>
<evidence type="ECO:0000256" key="2">
    <source>
        <dbReference type="ARBA" id="ARBA00006275"/>
    </source>
</evidence>
<sequence length="601" mass="67058">MKYLKIGTVALFAMMLNASCQKGFLDQVPDDRLTLKETFSRKSTVDKYLANVYSKIPDEYSQRYVGNNNAGPWTGASDEADFTWGFVTSNSMNIGGYDPTSGWVKNFWSSYYQGISAATYFLDNINQCADCGPNITKQYTGEARALRAIYYYYLMRMFGPVVVLGDKVIPPDAGFPQVQLPRNSFDECVDFVVTELDKAAADLPPTSATDDLGRINRGIVLAIKQKVLLLGASPLYNGNPDYAALKNRDGKQLISQAADVNKWKRSAEAGKAFIDEFVTTGKFKLYRKNDALGNYSPYLSCRDVMLDDWNPEVIYARVPGNVTWLQYERTPYHSGSNGEARGSGGLGATQAIVDAYFTSNGRSIDDPLANYVKTGFSTVATPFAEAGTYNQWVNREPRFYVGITFNGSIWQYTKYGNIKTITEYSGNSGKKVGGNDYSPTGYIVRKNVFVGNVNAGNRTLVLLRLAEVYLDYIEALNEAEPANADILKYLNEIRDRAGIPTYGSAGLPAPVGQAAMREAIRKERRVELAFENARYFDVRRWKIGETTDNGAAYGLNINADGAAFYERTIFENRVFTKKHYLFPIPQSEIDIDKEMIQNTGW</sequence>
<keyword evidence="3 6" id="KW-0732">Signal</keyword>
<accession>A0A327R3Q8</accession>
<dbReference type="Pfam" id="PF07980">
    <property type="entry name" value="SusD_RagB"/>
    <property type="match status" value="1"/>
</dbReference>
<feature type="domain" description="RagB/SusD" evidence="7">
    <location>
        <begin position="327"/>
        <end position="601"/>
    </location>
</feature>
<proteinExistence type="inferred from homology"/>
<evidence type="ECO:0000313" key="10">
    <source>
        <dbReference type="Proteomes" id="UP000249547"/>
    </source>
</evidence>